<evidence type="ECO:0000256" key="13">
    <source>
        <dbReference type="ARBA" id="ARBA00022842"/>
    </source>
</evidence>
<dbReference type="PRINTS" id="PR00119">
    <property type="entry name" value="CATATPASE"/>
</dbReference>
<feature type="transmembrane region" description="Helical" evidence="26">
    <location>
        <begin position="1623"/>
        <end position="1641"/>
    </location>
</feature>
<feature type="binding site" evidence="23">
    <location>
        <position position="580"/>
    </location>
    <ligand>
        <name>ATP</name>
        <dbReference type="ChEBI" id="CHEBI:30616"/>
    </ligand>
</feature>
<feature type="binding site" evidence="23">
    <location>
        <position position="698"/>
    </location>
    <ligand>
        <name>ATP</name>
        <dbReference type="ChEBI" id="CHEBI:30616"/>
    </ligand>
</feature>
<feature type="transmembrane region" description="Helical" evidence="26">
    <location>
        <begin position="88"/>
        <end position="106"/>
    </location>
</feature>
<dbReference type="SFLD" id="SFLDS00003">
    <property type="entry name" value="Haloacid_Dehalogenase"/>
    <property type="match status" value="1"/>
</dbReference>
<reference evidence="32" key="2">
    <citation type="submission" date="2016-06" db="UniProtKB">
        <authorList>
            <consortium name="WormBaseParasite"/>
        </authorList>
    </citation>
    <scope>IDENTIFICATION</scope>
</reference>
<feature type="binding site" evidence="23">
    <location>
        <position position="786"/>
    </location>
    <ligand>
        <name>ATP</name>
        <dbReference type="ChEBI" id="CHEBI:30616"/>
    </ligand>
</feature>
<dbReference type="GO" id="GO:0005802">
    <property type="term" value="C:trans-Golgi network"/>
    <property type="evidence" value="ECO:0007669"/>
    <property type="project" value="TreeGrafter"/>
</dbReference>
<dbReference type="Pfam" id="PF16209">
    <property type="entry name" value="PhoLip_ATPase_N"/>
    <property type="match status" value="1"/>
</dbReference>
<keyword evidence="13 24" id="KW-0460">Magnesium</keyword>
<feature type="binding site" evidence="23">
    <location>
        <position position="697"/>
    </location>
    <ligand>
        <name>ATP</name>
        <dbReference type="ChEBI" id="CHEBI:30616"/>
    </ligand>
</feature>
<evidence type="ECO:0000256" key="24">
    <source>
        <dbReference type="PIRSR" id="PIRSR606539-3"/>
    </source>
</evidence>
<dbReference type="Gene3D" id="3.40.1110.10">
    <property type="entry name" value="Calcium-transporting ATPase, cytoplasmic domain N"/>
    <property type="match status" value="1"/>
</dbReference>
<evidence type="ECO:0000256" key="10">
    <source>
        <dbReference type="ARBA" id="ARBA00022723"/>
    </source>
</evidence>
<evidence type="ECO:0000256" key="5">
    <source>
        <dbReference type="ARBA" id="ARBA00012189"/>
    </source>
</evidence>
<keyword evidence="9" id="KW-0493">Microtubule</keyword>
<evidence type="ECO:0000256" key="23">
    <source>
        <dbReference type="PIRSR" id="PIRSR606539-2"/>
    </source>
</evidence>
<name>A0A183CGM7_GLOPA</name>
<proteinExistence type="inferred from homology"/>
<dbReference type="Gene3D" id="2.70.150.10">
    <property type="entry name" value="Calcium-transporting ATPase, cytoplasmic transduction domain A"/>
    <property type="match status" value="1"/>
</dbReference>
<dbReference type="InterPro" id="IPR018303">
    <property type="entry name" value="ATPase_P-typ_P_site"/>
</dbReference>
<keyword evidence="31" id="KW-1185">Reference proteome</keyword>
<feature type="domain" description="P-type ATPase N-terminal" evidence="28">
    <location>
        <begin position="55"/>
        <end position="116"/>
    </location>
</feature>
<dbReference type="SUPFAM" id="SSF81660">
    <property type="entry name" value="Metal cation-transporting ATPase, ATP-binding domain N"/>
    <property type="match status" value="1"/>
</dbReference>
<dbReference type="InterPro" id="IPR032631">
    <property type="entry name" value="P-type_ATPase_N"/>
</dbReference>
<feature type="binding site" evidence="23">
    <location>
        <position position="816"/>
    </location>
    <ligand>
        <name>ATP</name>
        <dbReference type="ChEBI" id="CHEBI:30616"/>
    </ligand>
</feature>
<evidence type="ECO:0000313" key="32">
    <source>
        <dbReference type="WBParaSite" id="GPLIN_001203200"/>
    </source>
</evidence>
<evidence type="ECO:0000256" key="15">
    <source>
        <dbReference type="ARBA" id="ARBA00022989"/>
    </source>
</evidence>
<keyword evidence="16" id="KW-0243">Dynein</keyword>
<keyword evidence="14" id="KW-1278">Translocase</keyword>
<feature type="transmembrane region" description="Helical" evidence="26">
    <location>
        <begin position="952"/>
        <end position="974"/>
    </location>
</feature>
<keyword evidence="19" id="KW-0206">Cytoskeleton</keyword>
<dbReference type="InterPro" id="IPR022780">
    <property type="entry name" value="Dynein_light_int_chain"/>
</dbReference>
<evidence type="ECO:0000259" key="28">
    <source>
        <dbReference type="Pfam" id="PF16209"/>
    </source>
</evidence>
<feature type="transmembrane region" description="Helical" evidence="26">
    <location>
        <begin position="1016"/>
        <end position="1042"/>
    </location>
</feature>
<dbReference type="Pfam" id="PF02516">
    <property type="entry name" value="STT3"/>
    <property type="match status" value="1"/>
</dbReference>
<dbReference type="GO" id="GO:0090556">
    <property type="term" value="F:phosphatidylserine floppase activity"/>
    <property type="evidence" value="ECO:0007669"/>
    <property type="project" value="RHEA"/>
</dbReference>
<evidence type="ECO:0000256" key="26">
    <source>
        <dbReference type="SAM" id="Phobius"/>
    </source>
</evidence>
<dbReference type="GO" id="GO:0030286">
    <property type="term" value="C:dynein complex"/>
    <property type="evidence" value="ECO:0007669"/>
    <property type="project" value="UniProtKB-KW"/>
</dbReference>
<keyword evidence="7" id="KW-0963">Cytoplasm</keyword>
<dbReference type="Pfam" id="PF16212">
    <property type="entry name" value="PhoLip_ATPase_C"/>
    <property type="match status" value="1"/>
</dbReference>
<dbReference type="Pfam" id="PF21436">
    <property type="entry name" value="STT3-PglB_core"/>
    <property type="match status" value="1"/>
</dbReference>
<dbReference type="GO" id="GO:0000287">
    <property type="term" value="F:magnesium ion binding"/>
    <property type="evidence" value="ECO:0007669"/>
    <property type="project" value="InterPro"/>
</dbReference>
<feature type="region of interest" description="Disordered" evidence="25">
    <location>
        <begin position="28"/>
        <end position="48"/>
    </location>
</feature>
<keyword evidence="8 26" id="KW-0812">Transmembrane</keyword>
<evidence type="ECO:0000256" key="14">
    <source>
        <dbReference type="ARBA" id="ARBA00022967"/>
    </source>
</evidence>
<evidence type="ECO:0000256" key="11">
    <source>
        <dbReference type="ARBA" id="ARBA00022741"/>
    </source>
</evidence>
<evidence type="ECO:0000256" key="2">
    <source>
        <dbReference type="ARBA" id="ARBA00004236"/>
    </source>
</evidence>
<feature type="transmembrane region" description="Helical" evidence="26">
    <location>
        <begin position="1723"/>
        <end position="1740"/>
    </location>
</feature>
<feature type="transmembrane region" description="Helical" evidence="26">
    <location>
        <begin position="1534"/>
        <end position="1557"/>
    </location>
</feature>
<dbReference type="InterPro" id="IPR023299">
    <property type="entry name" value="ATPase_P-typ_cyto_dom_N"/>
</dbReference>
<feature type="domain" description="P-type ATPase C-terminal" evidence="29">
    <location>
        <begin position="839"/>
        <end position="1085"/>
    </location>
</feature>
<dbReference type="InterPro" id="IPR048999">
    <property type="entry name" value="STT3-PglB_core"/>
</dbReference>
<dbReference type="Gene3D" id="3.40.50.12610">
    <property type="match status" value="1"/>
</dbReference>
<evidence type="ECO:0000256" key="18">
    <source>
        <dbReference type="ARBA" id="ARBA00023175"/>
    </source>
</evidence>
<dbReference type="Gene3D" id="3.40.50.1000">
    <property type="entry name" value="HAD superfamily/HAD-like"/>
    <property type="match status" value="1"/>
</dbReference>
<keyword evidence="17 26" id="KW-0472">Membrane</keyword>
<dbReference type="GO" id="GO:0005874">
    <property type="term" value="C:microtubule"/>
    <property type="evidence" value="ECO:0007669"/>
    <property type="project" value="UniProtKB-KW"/>
</dbReference>
<feature type="binding site" evidence="23">
    <location>
        <position position="616"/>
    </location>
    <ligand>
        <name>ATP</name>
        <dbReference type="ChEBI" id="CHEBI:30616"/>
    </ligand>
</feature>
<feature type="region of interest" description="Disordered" evidence="25">
    <location>
        <begin position="1334"/>
        <end position="1440"/>
    </location>
</feature>
<dbReference type="SUPFAM" id="SSF56784">
    <property type="entry name" value="HAD-like"/>
    <property type="match status" value="1"/>
</dbReference>
<keyword evidence="15 26" id="KW-1133">Transmembrane helix</keyword>
<feature type="binding site" evidence="23">
    <location>
        <position position="792"/>
    </location>
    <ligand>
        <name>ATP</name>
        <dbReference type="ChEBI" id="CHEBI:30616"/>
    </ligand>
</feature>
<feature type="compositionally biased region" description="Acidic residues" evidence="25">
    <location>
        <begin position="1401"/>
        <end position="1417"/>
    </location>
</feature>
<feature type="binding site" evidence="23">
    <location>
        <position position="553"/>
    </location>
    <ligand>
        <name>ATP</name>
        <dbReference type="ChEBI" id="CHEBI:30616"/>
    </ligand>
</feature>
<evidence type="ECO:0000256" key="17">
    <source>
        <dbReference type="ARBA" id="ARBA00023136"/>
    </source>
</evidence>
<sequence>MDWLRAHLPSYSALRDSAFASRTSSISSQQSLSSGGSHAHQKRGASHGEPRTIVVNDAQQPQKYCNNKISTCKYNVMTFLPRFMIEQFRRYSNVFFLFIAVLQQIPDVSPTGYYTTAVPFLFILSVSAVKEIFEDIKRRRMDIEVNNYKVEVLDIEPALVAGSAKIRVAKWKQLRVGEIIRVNEGQFFPADIVLLSSSEAMGMAYIETAQLDGETNLKIRQATPNTAELTDMAQLQALNAQIECEPPNRRVNEFAGTLRVANDESALLSIDQFLLRGAKLKNCRWVFGVVVYTGHDSRLMMNSTRAPLKTSRIDVITNRRIAILSVMLVLITIISVINAEVYNQWLLNGHWYTGTLVKWSFWWNMLTFFILYNNLIPISLQVTLEVVRFFQASYINRDILMYDEPSDVSATARTSNLNEELGQVQFLMTDKTGTLTRNIMTFKRCQIGLIGYGDDDREDFDDPELRHDMTSERNGNGAQIYEFLTMLATCHSVVPERKESGRIRFQASSPDEVALVRAAQNQGFTFHTRRPNEIVVETGGSDRTFELLNVLVFTSDRKRMSVILREKSADAATEIKLFCKGADNVIFDRLSKELNDGQMLASCNVALNDYAQKGYRTLCFASAVLDPDFYAQWSRDFKTASAAIEEREKQLMVVAEQIECNLRLIAVTAIEDKLQDNVPLTIQTLLAAGIRIWMLTGDKLETAVQIAQSSSLCQKDTELMVLTERSFDVVLAKLHEYTLKSHQYMLSKTAFALVIDGASLHHAVIGEARRVFAELIINCHSVICCRMTPMQKAEIVGIVKSIDKNKTVMAVGDGANDVAMIQAANVGVGISGVEGLQAASASDYSIAQFQFLRRLLLVHGTWNFERSVKVILYSFYKNICLYIIGLWFAFFSAFSGVTIFEQWTIAMFNVSFTALPPIILGLFDRPLSQRMILNHPQLYQSFQQMAFSNDRFFMWVGVSLWHSLLLFFLNFGFYSSGILWAGGNTGGWVMFGNSLYTFVVATVCLKALLECDSWTWIIVGCCLSSILFWFIYLSIYSLVWPLLPLGSDMSGMFMIMVSSPTFWMALILIPVTTLLFDFVLKSASNTSKLTTFCHLPLQKFNTMVIDAQQQQLPVSDFIWLRILQEVSAKNSTAVQGSVVLLGNERCGKSSLVNRLTRGERPGLNSVLEYNYLQIQADTDASYAYQLGAKDDLNTQQLHKYIAHRIFSLPFTAPAYIVERDRIFVPTGWDSDQKLAIIKETLVGSDLLDVPMLAQQCADASPFSSYRSAGEKEVEAEDEQSFLARLNTMALDGGGGLSSAGGGQQSPRRAGGDVGGKAPGDNTMLANFFSSLLKDKDHHQRSPASSVKSGHSGGGGAIAVSAESEERTARMSSPRGGTTTVHVKAEMEDELEGGASNVNNNNDEEEEDFEDAPDESDDFSSSMSSQQNVTPRTAGDSQQQKHEKQHWGGYVFLINLIPLHVLALICTGRFSHRVYVAYSTVYTLGTILSMQIPFVGFQPVSTSEHMGAFAVFGFCQIVAFAQWMRSKMAADRFQLILRSVLFVFGGAAFLALILATFLHKIAPWTGRFYSLLDPSYAKNNIPIIASVSEHQPTAWSSFYFDLQFLVFTFPAGLYFCFKKLTDQNIFIILYGLTSIYFAGVMVRLMLVLAPIMCILGGIAVSSTLSSYIANVDLSSGSGGEKSKGKATAAEVYAEKGAKAGGGGKSGGGARHHRGDENYPYKQEIALVVTLAMALCLISFVYHSTWVVDCFCFVEPLNHFQVTSEALIIGCVKIRDAKVMSWWDYGYQISAMANRTTIVDNNTWNNTHISRVGQAMASNESHAYEIMHELDVDYVLVIFGGITGYSSDGTQTSI</sequence>
<dbReference type="GO" id="GO:0045332">
    <property type="term" value="P:phospholipid translocation"/>
    <property type="evidence" value="ECO:0007669"/>
    <property type="project" value="TreeGrafter"/>
</dbReference>
<evidence type="ECO:0000256" key="7">
    <source>
        <dbReference type="ARBA" id="ARBA00022490"/>
    </source>
</evidence>
<evidence type="ECO:0000256" key="25">
    <source>
        <dbReference type="SAM" id="MobiDB-lite"/>
    </source>
</evidence>
<evidence type="ECO:0000313" key="31">
    <source>
        <dbReference type="Proteomes" id="UP000050741"/>
    </source>
</evidence>
<reference evidence="31" key="1">
    <citation type="submission" date="2014-05" db="EMBL/GenBank/DDBJ databases">
        <title>The genome and life-stage specific transcriptomes of Globodera pallida elucidate key aspects of plant parasitism by a cyst nematode.</title>
        <authorList>
            <person name="Cotton J.A."/>
            <person name="Lilley C.J."/>
            <person name="Jones L.M."/>
            <person name="Kikuchi T."/>
            <person name="Reid A.J."/>
            <person name="Thorpe P."/>
            <person name="Tsai I.J."/>
            <person name="Beasley H."/>
            <person name="Blok V."/>
            <person name="Cock P.J.A."/>
            <person name="Van den Akker S.E."/>
            <person name="Holroyd N."/>
            <person name="Hunt M."/>
            <person name="Mantelin S."/>
            <person name="Naghra H."/>
            <person name="Pain A."/>
            <person name="Palomares-Rius J.E."/>
            <person name="Zarowiecki M."/>
            <person name="Berriman M."/>
            <person name="Jones J.T."/>
            <person name="Urwin P.E."/>
        </authorList>
    </citation>
    <scope>NUCLEOTIDE SEQUENCE [LARGE SCALE GENOMIC DNA]</scope>
    <source>
        <strain evidence="31">Lindley</strain>
    </source>
</reference>
<feature type="domain" description="Oligosaccharyl transferase STT3 N-terminal" evidence="27">
    <location>
        <begin position="1446"/>
        <end position="1654"/>
    </location>
</feature>
<keyword evidence="6" id="KW-1003">Cell membrane</keyword>
<evidence type="ECO:0000256" key="1">
    <source>
        <dbReference type="ARBA" id="ARBA00004141"/>
    </source>
</evidence>
<dbReference type="InterPro" id="IPR023298">
    <property type="entry name" value="ATPase_P-typ_TM_dom_sf"/>
</dbReference>
<dbReference type="Proteomes" id="UP000050741">
    <property type="component" value="Unassembled WGS sequence"/>
</dbReference>
<dbReference type="SUPFAM" id="SSF81665">
    <property type="entry name" value="Calcium ATPase, transmembrane domain M"/>
    <property type="match status" value="1"/>
</dbReference>
<feature type="transmembrane region" description="Helical" evidence="26">
    <location>
        <begin position="1505"/>
        <end position="1522"/>
    </location>
</feature>
<dbReference type="InterPro" id="IPR036412">
    <property type="entry name" value="HAD-like_sf"/>
</dbReference>
<feature type="transmembrane region" description="Helical" evidence="26">
    <location>
        <begin position="905"/>
        <end position="923"/>
    </location>
</feature>
<dbReference type="WBParaSite" id="GPLIN_001203200">
    <property type="protein sequence ID" value="GPLIN_001203200"/>
    <property type="gene ID" value="GPLIN_001203200"/>
</dbReference>
<dbReference type="Pfam" id="PF13246">
    <property type="entry name" value="Cation_ATPase"/>
    <property type="match status" value="1"/>
</dbReference>
<evidence type="ECO:0000256" key="6">
    <source>
        <dbReference type="ARBA" id="ARBA00022475"/>
    </source>
</evidence>
<evidence type="ECO:0000259" key="30">
    <source>
        <dbReference type="Pfam" id="PF21436"/>
    </source>
</evidence>
<dbReference type="FunFam" id="3.40.50.1000:FF:000084">
    <property type="entry name" value="Phospholipid-transporting ATPase"/>
    <property type="match status" value="1"/>
</dbReference>
<feature type="transmembrane region" description="Helical" evidence="26">
    <location>
        <begin position="321"/>
        <end position="341"/>
    </location>
</feature>
<dbReference type="CDD" id="cd02073">
    <property type="entry name" value="P-type_ATPase_APLT_Dnf-like"/>
    <property type="match status" value="1"/>
</dbReference>
<keyword evidence="10 24" id="KW-0479">Metal-binding</keyword>
<dbReference type="InterPro" id="IPR006539">
    <property type="entry name" value="P-type_ATPase_IV"/>
</dbReference>
<feature type="compositionally biased region" description="Low complexity" evidence="25">
    <location>
        <begin position="28"/>
        <end position="37"/>
    </location>
</feature>
<dbReference type="GO" id="GO:0005886">
    <property type="term" value="C:plasma membrane"/>
    <property type="evidence" value="ECO:0007669"/>
    <property type="project" value="UniProtKB-SubCell"/>
</dbReference>
<dbReference type="FunFam" id="2.70.150.10:FF:000021">
    <property type="entry name" value="Phospholipid-transporting ATPase"/>
    <property type="match status" value="1"/>
</dbReference>
<evidence type="ECO:0000256" key="3">
    <source>
        <dbReference type="ARBA" id="ARBA00004245"/>
    </source>
</evidence>
<feature type="binding site" evidence="23">
    <location>
        <position position="696"/>
    </location>
    <ligand>
        <name>ATP</name>
        <dbReference type="ChEBI" id="CHEBI:30616"/>
    </ligand>
</feature>
<feature type="binding site" evidence="23">
    <location>
        <position position="430"/>
    </location>
    <ligand>
        <name>ATP</name>
        <dbReference type="ChEBI" id="CHEBI:30616"/>
    </ligand>
</feature>
<keyword evidence="12 23" id="KW-0067">ATP-binding</keyword>
<dbReference type="InterPro" id="IPR032630">
    <property type="entry name" value="P_typ_ATPase_c"/>
</dbReference>
<feature type="active site" description="4-aspartylphosphate intermediate" evidence="22">
    <location>
        <position position="430"/>
    </location>
</feature>
<evidence type="ECO:0000256" key="19">
    <source>
        <dbReference type="ARBA" id="ARBA00023212"/>
    </source>
</evidence>
<feature type="transmembrane region" description="Helical" evidence="26">
    <location>
        <begin position="1062"/>
        <end position="1080"/>
    </location>
</feature>
<dbReference type="InterPro" id="IPR044492">
    <property type="entry name" value="P_typ_ATPase_HD_dom"/>
</dbReference>
<feature type="transmembrane region" description="Helical" evidence="26">
    <location>
        <begin position="986"/>
        <end position="1009"/>
    </location>
</feature>
<protein>
    <recommendedName>
        <fullName evidence="5">P-type phospholipid transporter</fullName>
        <ecNumber evidence="5">7.6.2.1</ecNumber>
    </recommendedName>
</protein>
<dbReference type="SFLD" id="SFLDF00027">
    <property type="entry name" value="p-type_atpase"/>
    <property type="match status" value="1"/>
</dbReference>
<feature type="transmembrane region" description="Helical" evidence="26">
    <location>
        <begin position="879"/>
        <end position="899"/>
    </location>
</feature>
<dbReference type="GO" id="GO:0005524">
    <property type="term" value="F:ATP binding"/>
    <property type="evidence" value="ECO:0007669"/>
    <property type="project" value="UniProtKB-KW"/>
</dbReference>
<feature type="binding site" evidence="24">
    <location>
        <position position="817"/>
    </location>
    <ligand>
        <name>Mg(2+)</name>
        <dbReference type="ChEBI" id="CHEBI:18420"/>
    </ligand>
</feature>
<keyword evidence="11 23" id="KW-0547">Nucleotide-binding</keyword>
<dbReference type="PANTHER" id="PTHR24092">
    <property type="entry name" value="PROBABLE PHOSPHOLIPID-TRANSPORTING ATPASE"/>
    <property type="match status" value="1"/>
</dbReference>
<dbReference type="InterPro" id="IPR008250">
    <property type="entry name" value="ATPase_P-typ_transduc_dom_A_sf"/>
</dbReference>
<feature type="binding site" evidence="23">
    <location>
        <position position="431"/>
    </location>
    <ligand>
        <name>ATP</name>
        <dbReference type="ChEBI" id="CHEBI:30616"/>
    </ligand>
</feature>
<evidence type="ECO:0000256" key="9">
    <source>
        <dbReference type="ARBA" id="ARBA00022701"/>
    </source>
</evidence>
<evidence type="ECO:0000256" key="20">
    <source>
        <dbReference type="ARBA" id="ARBA00034036"/>
    </source>
</evidence>
<feature type="transmembrane region" description="Helical" evidence="26">
    <location>
        <begin position="1597"/>
        <end position="1616"/>
    </location>
</feature>
<evidence type="ECO:0000256" key="16">
    <source>
        <dbReference type="ARBA" id="ARBA00023017"/>
    </source>
</evidence>
<dbReference type="PANTHER" id="PTHR24092:SF150">
    <property type="entry name" value="PHOSPHOLIPID-TRANSPORTING ATPASE"/>
    <property type="match status" value="1"/>
</dbReference>
<evidence type="ECO:0000256" key="12">
    <source>
        <dbReference type="ARBA" id="ARBA00022840"/>
    </source>
</evidence>
<accession>A0A183CGM7</accession>
<feature type="binding site" evidence="23">
    <location>
        <position position="512"/>
    </location>
    <ligand>
        <name>ATP</name>
        <dbReference type="ChEBI" id="CHEBI:30616"/>
    </ligand>
</feature>
<dbReference type="NCBIfam" id="TIGR01494">
    <property type="entry name" value="ATPase_P-type"/>
    <property type="match status" value="1"/>
</dbReference>
<comment type="cofactor">
    <cofactor evidence="24">
        <name>Mg(2+)</name>
        <dbReference type="ChEBI" id="CHEBI:18420"/>
    </cofactor>
</comment>
<feature type="binding site" evidence="24">
    <location>
        <position position="430"/>
    </location>
    <ligand>
        <name>Mg(2+)</name>
        <dbReference type="ChEBI" id="CHEBI:18420"/>
    </ligand>
</feature>
<organism evidence="31 32">
    <name type="scientific">Globodera pallida</name>
    <name type="common">Potato cyst nematode worm</name>
    <name type="synonym">Heterodera pallida</name>
    <dbReference type="NCBI Taxonomy" id="36090"/>
    <lineage>
        <taxon>Eukaryota</taxon>
        <taxon>Metazoa</taxon>
        <taxon>Ecdysozoa</taxon>
        <taxon>Nematoda</taxon>
        <taxon>Chromadorea</taxon>
        <taxon>Rhabditida</taxon>
        <taxon>Tylenchina</taxon>
        <taxon>Tylenchomorpha</taxon>
        <taxon>Tylenchoidea</taxon>
        <taxon>Heteroderidae</taxon>
        <taxon>Heteroderinae</taxon>
        <taxon>Globodera</taxon>
    </lineage>
</organism>
<feature type="compositionally biased region" description="Gly residues" evidence="25">
    <location>
        <begin position="1293"/>
        <end position="1303"/>
    </location>
</feature>
<dbReference type="NCBIfam" id="TIGR01652">
    <property type="entry name" value="ATPase-Plipid"/>
    <property type="match status" value="1"/>
</dbReference>
<feature type="binding site" evidence="23">
    <location>
        <position position="817"/>
    </location>
    <ligand>
        <name>ATP</name>
        <dbReference type="ChEBI" id="CHEBI:30616"/>
    </ligand>
</feature>
<dbReference type="EC" id="7.6.2.1" evidence="5"/>
<evidence type="ECO:0000256" key="21">
    <source>
        <dbReference type="ARBA" id="ARBA00051303"/>
    </source>
</evidence>
<evidence type="ECO:0000259" key="27">
    <source>
        <dbReference type="Pfam" id="PF02516"/>
    </source>
</evidence>
<feature type="transmembrane region" description="Helical" evidence="26">
    <location>
        <begin position="112"/>
        <end position="133"/>
    </location>
</feature>
<keyword evidence="18" id="KW-0505">Motor protein</keyword>
<dbReference type="SFLD" id="SFLDG00002">
    <property type="entry name" value="C1.7:_P-type_atpase_like"/>
    <property type="match status" value="1"/>
</dbReference>
<comment type="subcellular location">
    <subcellularLocation>
        <location evidence="2">Cell membrane</location>
    </subcellularLocation>
    <subcellularLocation>
        <location evidence="3">Cytoplasm</location>
        <location evidence="3">Cytoskeleton</location>
    </subcellularLocation>
    <subcellularLocation>
        <location evidence="1">Membrane</location>
        <topology evidence="1">Multi-pass membrane protein</topology>
    </subcellularLocation>
</comment>
<dbReference type="PROSITE" id="PS00154">
    <property type="entry name" value="ATPASE_E1_E2"/>
    <property type="match status" value="1"/>
</dbReference>
<evidence type="ECO:0000256" key="4">
    <source>
        <dbReference type="ARBA" id="ARBA00008109"/>
    </source>
</evidence>
<comment type="similarity">
    <text evidence="4">Belongs to the cation transport ATPase (P-type) (TC 3.A.3) family. Type IV subfamily.</text>
</comment>
<evidence type="ECO:0000256" key="8">
    <source>
        <dbReference type="ARBA" id="ARBA00022692"/>
    </source>
</evidence>
<feature type="domain" description="STT3/PglB/AglB core" evidence="30">
    <location>
        <begin position="1774"/>
        <end position="1833"/>
    </location>
</feature>
<evidence type="ECO:0000256" key="22">
    <source>
        <dbReference type="PIRSR" id="PIRSR606539-1"/>
    </source>
</evidence>
<feature type="region of interest" description="Disordered" evidence="25">
    <location>
        <begin position="1293"/>
        <end position="1320"/>
    </location>
</feature>
<comment type="catalytic activity">
    <reaction evidence="20">
        <text>ATP + H2O + phospholipidSide 1 = ADP + phosphate + phospholipidSide 2.</text>
        <dbReference type="EC" id="7.6.2.1"/>
    </reaction>
</comment>
<dbReference type="GO" id="GO:0016887">
    <property type="term" value="F:ATP hydrolysis activity"/>
    <property type="evidence" value="ECO:0007669"/>
    <property type="project" value="InterPro"/>
</dbReference>
<dbReference type="Pfam" id="PF05783">
    <property type="entry name" value="DLIC"/>
    <property type="match status" value="3"/>
</dbReference>
<dbReference type="InterPro" id="IPR001757">
    <property type="entry name" value="P_typ_ATPase"/>
</dbReference>
<dbReference type="UniPathway" id="UPA00378"/>
<dbReference type="InterPro" id="IPR023214">
    <property type="entry name" value="HAD_sf"/>
</dbReference>
<dbReference type="SUPFAM" id="SSF81653">
    <property type="entry name" value="Calcium ATPase, transduction domain A"/>
    <property type="match status" value="1"/>
</dbReference>
<comment type="catalytic activity">
    <reaction evidence="21">
        <text>a 1,2-diacyl-sn-glycero-3-phospho-L-serine(out) + ATP + H2O = a 1,2-diacyl-sn-glycero-3-phospho-L-serine(in) + ADP + phosphate + H(+)</text>
        <dbReference type="Rhea" id="RHEA:38567"/>
        <dbReference type="ChEBI" id="CHEBI:15377"/>
        <dbReference type="ChEBI" id="CHEBI:15378"/>
        <dbReference type="ChEBI" id="CHEBI:30616"/>
        <dbReference type="ChEBI" id="CHEBI:43474"/>
        <dbReference type="ChEBI" id="CHEBI:57262"/>
        <dbReference type="ChEBI" id="CHEBI:456216"/>
    </reaction>
    <physiologicalReaction direction="left-to-right" evidence="21">
        <dbReference type="Rhea" id="RHEA:38568"/>
    </physiologicalReaction>
</comment>
<feature type="binding site" evidence="23">
    <location>
        <position position="432"/>
    </location>
    <ligand>
        <name>ATP</name>
        <dbReference type="ChEBI" id="CHEBI:30616"/>
    </ligand>
</feature>
<feature type="transmembrane region" description="Helical" evidence="26">
    <location>
        <begin position="1647"/>
        <end position="1668"/>
    </location>
</feature>
<evidence type="ECO:0000259" key="29">
    <source>
        <dbReference type="Pfam" id="PF16212"/>
    </source>
</evidence>
<feature type="compositionally biased region" description="Polar residues" evidence="25">
    <location>
        <begin position="1425"/>
        <end position="1437"/>
    </location>
</feature>
<feature type="transmembrane region" description="Helical" evidence="26">
    <location>
        <begin position="361"/>
        <end position="380"/>
    </location>
</feature>
<feature type="binding site" evidence="24">
    <location>
        <position position="432"/>
    </location>
    <ligand>
        <name>Mg(2+)</name>
        <dbReference type="ChEBI" id="CHEBI:18420"/>
    </ligand>
</feature>
<dbReference type="InterPro" id="IPR048307">
    <property type="entry name" value="STT3_N"/>
</dbReference>
<feature type="binding site" evidence="24">
    <location>
        <position position="813"/>
    </location>
    <ligand>
        <name>Mg(2+)</name>
        <dbReference type="ChEBI" id="CHEBI:18420"/>
    </ligand>
</feature>